<name>A0A1D1V749_RAMVA</name>
<keyword evidence="5 9" id="KW-1133">Transmembrane helix</keyword>
<evidence type="ECO:0000256" key="2">
    <source>
        <dbReference type="ARBA" id="ARBA00022692"/>
    </source>
</evidence>
<keyword evidence="7 9" id="KW-0472">Membrane</keyword>
<dbReference type="GO" id="GO:0005789">
    <property type="term" value="C:endoplasmic reticulum membrane"/>
    <property type="evidence" value="ECO:0007669"/>
    <property type="project" value="UniProtKB-SubCell"/>
</dbReference>
<dbReference type="AlphaFoldDB" id="A0A1D1V749"/>
<organism evidence="10 11">
    <name type="scientific">Ramazzottius varieornatus</name>
    <name type="common">Water bear</name>
    <name type="synonym">Tardigrade</name>
    <dbReference type="NCBI Taxonomy" id="947166"/>
    <lineage>
        <taxon>Eukaryota</taxon>
        <taxon>Metazoa</taxon>
        <taxon>Ecdysozoa</taxon>
        <taxon>Tardigrada</taxon>
        <taxon>Eutardigrada</taxon>
        <taxon>Parachela</taxon>
        <taxon>Hypsibioidea</taxon>
        <taxon>Ramazzottiidae</taxon>
        <taxon>Ramazzottius</taxon>
    </lineage>
</organism>
<dbReference type="PANTHER" id="PTHR23129:SF0">
    <property type="entry name" value="ACYL-COENZYME A DIPHOSPHATASE FITM2"/>
    <property type="match status" value="1"/>
</dbReference>
<protein>
    <recommendedName>
        <fullName evidence="12">FIT family protein</fullName>
    </recommendedName>
</protein>
<keyword evidence="2 9" id="KW-0812">Transmembrane</keyword>
<evidence type="ECO:0000313" key="11">
    <source>
        <dbReference type="Proteomes" id="UP000186922"/>
    </source>
</evidence>
<evidence type="ECO:0000313" key="10">
    <source>
        <dbReference type="EMBL" id="GAU96595.1"/>
    </source>
</evidence>
<evidence type="ECO:0000256" key="8">
    <source>
        <dbReference type="SAM" id="MobiDB-lite"/>
    </source>
</evidence>
<dbReference type="InterPro" id="IPR019388">
    <property type="entry name" value="FIT"/>
</dbReference>
<reference evidence="10 11" key="1">
    <citation type="journal article" date="2016" name="Nat. Commun.">
        <title>Extremotolerant tardigrade genome and improved radiotolerance of human cultured cells by tardigrade-unique protein.</title>
        <authorList>
            <person name="Hashimoto T."/>
            <person name="Horikawa D.D."/>
            <person name="Saito Y."/>
            <person name="Kuwahara H."/>
            <person name="Kozuka-Hata H."/>
            <person name="Shin-I T."/>
            <person name="Minakuchi Y."/>
            <person name="Ohishi K."/>
            <person name="Motoyama A."/>
            <person name="Aizu T."/>
            <person name="Enomoto A."/>
            <person name="Kondo K."/>
            <person name="Tanaka S."/>
            <person name="Hara Y."/>
            <person name="Koshikawa S."/>
            <person name="Sagara H."/>
            <person name="Miura T."/>
            <person name="Yokobori S."/>
            <person name="Miyagawa K."/>
            <person name="Suzuki Y."/>
            <person name="Kubo T."/>
            <person name="Oyama M."/>
            <person name="Kohara Y."/>
            <person name="Fujiyama A."/>
            <person name="Arakawa K."/>
            <person name="Katayama T."/>
            <person name="Toyoda A."/>
            <person name="Kunieda T."/>
        </authorList>
    </citation>
    <scope>NUCLEOTIDE SEQUENCE [LARGE SCALE GENOMIC DNA]</scope>
    <source>
        <strain evidence="10 11">YOKOZUNA-1</strain>
    </source>
</reference>
<dbReference type="STRING" id="947166.A0A1D1V749"/>
<evidence type="ECO:0000256" key="6">
    <source>
        <dbReference type="ARBA" id="ARBA00023098"/>
    </source>
</evidence>
<keyword evidence="3" id="KW-0378">Hydrolase</keyword>
<feature type="transmembrane region" description="Helical" evidence="9">
    <location>
        <begin position="155"/>
        <end position="176"/>
    </location>
</feature>
<dbReference type="GO" id="GO:0019915">
    <property type="term" value="P:lipid storage"/>
    <property type="evidence" value="ECO:0007669"/>
    <property type="project" value="InterPro"/>
</dbReference>
<keyword evidence="11" id="KW-1185">Reference proteome</keyword>
<dbReference type="HAMAP" id="MF_03230">
    <property type="entry name" value="FITM2"/>
    <property type="match status" value="1"/>
</dbReference>
<dbReference type="InterPro" id="IPR046401">
    <property type="entry name" value="FITM1/2"/>
</dbReference>
<dbReference type="PANTHER" id="PTHR23129">
    <property type="entry name" value="ACYL-COENZYME A DIPHOSPHATASE FITM2"/>
    <property type="match status" value="1"/>
</dbReference>
<comment type="subcellular location">
    <subcellularLocation>
        <location evidence="1">Endoplasmic reticulum membrane</location>
        <topology evidence="1">Multi-pass membrane protein</topology>
    </subcellularLocation>
</comment>
<feature type="compositionally biased region" description="Basic and acidic residues" evidence="8">
    <location>
        <begin position="32"/>
        <end position="48"/>
    </location>
</feature>
<dbReference type="GO" id="GO:0008654">
    <property type="term" value="P:phospholipid biosynthetic process"/>
    <property type="evidence" value="ECO:0007669"/>
    <property type="project" value="TreeGrafter"/>
</dbReference>
<sequence>MASTSSSRESLGTSLNRRPINSEFVVAQPPRTEVERSATFAREDKTTPPDDTASYHLQRYFHPVLQWILYFSKQFLKIDPLAKSVFYVLLTVVCSGASPVFEPFREYSFFQKTSFLNQYFVKFSWGWTFWLLLVFFSLCGYVESDGRMLRIGRNLTRLVIGTAVWYFVTLTFIGGIEKRTGTCSKTDIKSRKECVEAGNTWMQFDISGHAFLLVYCSLLILEEARGFFDWESEDVQDTDVPETVKDVRYEDHIKPYVTIAIRVLAVAISVLALIWDWMLIVTLVYYHSFFQRILGVALGIVAWFLTYRVWYPRFYPGPPGDMSGEASR</sequence>
<dbReference type="OrthoDB" id="5579088at2759"/>
<dbReference type="GO" id="GO:0010945">
    <property type="term" value="F:coenzyme A diphosphatase activity"/>
    <property type="evidence" value="ECO:0007669"/>
    <property type="project" value="InterPro"/>
</dbReference>
<evidence type="ECO:0000256" key="1">
    <source>
        <dbReference type="ARBA" id="ARBA00004477"/>
    </source>
</evidence>
<evidence type="ECO:0000256" key="4">
    <source>
        <dbReference type="ARBA" id="ARBA00022824"/>
    </source>
</evidence>
<feature type="transmembrane region" description="Helical" evidence="9">
    <location>
        <begin position="293"/>
        <end position="311"/>
    </location>
</feature>
<proteinExistence type="inferred from homology"/>
<keyword evidence="6" id="KW-0443">Lipid metabolism</keyword>
<evidence type="ECO:0000256" key="3">
    <source>
        <dbReference type="ARBA" id="ARBA00022801"/>
    </source>
</evidence>
<feature type="transmembrane region" description="Helical" evidence="9">
    <location>
        <begin position="85"/>
        <end position="104"/>
    </location>
</feature>
<evidence type="ECO:0008006" key="12">
    <source>
        <dbReference type="Google" id="ProtNLM"/>
    </source>
</evidence>
<comment type="caution">
    <text evidence="10">The sequence shown here is derived from an EMBL/GenBank/DDBJ whole genome shotgun (WGS) entry which is preliminary data.</text>
</comment>
<keyword evidence="4" id="KW-0256">Endoplasmic reticulum</keyword>
<evidence type="ECO:0000256" key="9">
    <source>
        <dbReference type="SAM" id="Phobius"/>
    </source>
</evidence>
<gene>
    <name evidence="10" type="primary">RvY_08023-1</name>
    <name evidence="10" type="synonym">RvY_08023.1</name>
    <name evidence="10" type="ORF">RvY_08023</name>
</gene>
<evidence type="ECO:0000256" key="5">
    <source>
        <dbReference type="ARBA" id="ARBA00022989"/>
    </source>
</evidence>
<feature type="transmembrane region" description="Helical" evidence="9">
    <location>
        <begin position="259"/>
        <end position="286"/>
    </location>
</feature>
<evidence type="ECO:0000256" key="7">
    <source>
        <dbReference type="ARBA" id="ARBA00023136"/>
    </source>
</evidence>
<feature type="compositionally biased region" description="Low complexity" evidence="8">
    <location>
        <begin position="1"/>
        <end position="15"/>
    </location>
</feature>
<accession>A0A1D1V749</accession>
<dbReference type="Proteomes" id="UP000186922">
    <property type="component" value="Unassembled WGS sequence"/>
</dbReference>
<dbReference type="Pfam" id="PF10261">
    <property type="entry name" value="FIT"/>
    <property type="match status" value="1"/>
</dbReference>
<feature type="region of interest" description="Disordered" evidence="8">
    <location>
        <begin position="1"/>
        <end position="49"/>
    </location>
</feature>
<feature type="transmembrane region" description="Helical" evidence="9">
    <location>
        <begin position="124"/>
        <end position="143"/>
    </location>
</feature>
<dbReference type="GO" id="GO:0034389">
    <property type="term" value="P:lipid droplet organization"/>
    <property type="evidence" value="ECO:0007669"/>
    <property type="project" value="InterPro"/>
</dbReference>
<dbReference type="EMBL" id="BDGG01000003">
    <property type="protein sequence ID" value="GAU96595.1"/>
    <property type="molecule type" value="Genomic_DNA"/>
</dbReference>